<feature type="region of interest" description="Disordered" evidence="1">
    <location>
        <begin position="280"/>
        <end position="305"/>
    </location>
</feature>
<name>A0A2A4KAQ7_HELVI</name>
<feature type="compositionally biased region" description="Basic and acidic residues" evidence="1">
    <location>
        <begin position="95"/>
        <end position="106"/>
    </location>
</feature>
<evidence type="ECO:0000256" key="2">
    <source>
        <dbReference type="SAM" id="SignalP"/>
    </source>
</evidence>
<evidence type="ECO:0000256" key="1">
    <source>
        <dbReference type="SAM" id="MobiDB-lite"/>
    </source>
</evidence>
<feature type="region of interest" description="Disordered" evidence="1">
    <location>
        <begin position="154"/>
        <end position="174"/>
    </location>
</feature>
<dbReference type="EMBL" id="NWSH01000005">
    <property type="protein sequence ID" value="PCG80994.1"/>
    <property type="molecule type" value="Genomic_DNA"/>
</dbReference>
<comment type="caution">
    <text evidence="3">The sequence shown here is derived from an EMBL/GenBank/DDBJ whole genome shotgun (WGS) entry which is preliminary data.</text>
</comment>
<feature type="compositionally biased region" description="Low complexity" evidence="1">
    <location>
        <begin position="346"/>
        <end position="363"/>
    </location>
</feature>
<keyword evidence="2" id="KW-0732">Signal</keyword>
<feature type="compositionally biased region" description="Basic residues" evidence="1">
    <location>
        <begin position="76"/>
        <end position="94"/>
    </location>
</feature>
<feature type="chain" id="PRO_5012110603" evidence="2">
    <location>
        <begin position="23"/>
        <end position="754"/>
    </location>
</feature>
<proteinExistence type="predicted"/>
<protein>
    <submittedName>
        <fullName evidence="3">Uncharacterized protein</fullName>
    </submittedName>
</protein>
<feature type="region of interest" description="Disordered" evidence="1">
    <location>
        <begin position="189"/>
        <end position="213"/>
    </location>
</feature>
<feature type="compositionally biased region" description="Polar residues" evidence="1">
    <location>
        <begin position="285"/>
        <end position="296"/>
    </location>
</feature>
<dbReference type="AlphaFoldDB" id="A0A2A4KAQ7"/>
<feature type="region of interest" description="Disordered" evidence="1">
    <location>
        <begin position="67"/>
        <end position="106"/>
    </location>
</feature>
<feature type="signal peptide" evidence="2">
    <location>
        <begin position="1"/>
        <end position="22"/>
    </location>
</feature>
<sequence length="754" mass="87716">MTFRKEAFAILLFAFAFAEVASWTIDLPEVRKFLFEKNEHSKTHHRHKTVEFLPEDQKFYSNIEGNSKHHEEDHKHGHHYDHHHDHRHNNHRHDKGHDKHHDDRHDVTEYEHQSYMEKKVYHIVRDGSKYLEGLQQSLEEYSMELQGCLENNNTSWDPTNPSNLTSSTSMTSVPSPPNVTLPMLNMNNYDDAPVPSRPKTPEETRGYMMRSRRKMSCEEVTDANEHIRRFASLALQTTRRLQDLAYAKKYQKTDKQEENELILKLAWFLDRLAYLSGYEPEVSHNETSSTRPTTELPTAPTMVPSSEELNKQFRECLKQNSSVPATERCRYPMQLPDLIQQMFNISSTPSSPSMSDSASIPDSVPGQSSEILITSANTPQKSTITKRSTDYTYYFPTKPLHEVTYPVPLLKLIKHRLTNIKSVVKTIVEKRLQHLAEKKEEKHHFEKRSISDSYSQLSNYIPLSSNPKTAVKSVEKRPLENDPVIHYPISDVSVINTKSFKKRSIDDSKTTSNHINRISNSKSVKKSPIIKKKFENLRLFSKMATDLKNTDPKLRSLKKRYTEDPLSKLANYYIKYKVWDNSNPIKKSLNKKPSVFEIKNQINEPKSIQKRSLFNKKAVHIHIPKPIQVVRTYINTRRPHHEKSKLLSHLHKLHEIKHKKAEKIHKIIKRSLHYEHMYLPRVPMDPQGDISYYVKNRPGTNINPDLANAVQVRLGLEQAFQTGNIEVIRRYGANYNPLNPNPFYTGILLSYADS</sequence>
<feature type="compositionally biased region" description="Low complexity" evidence="1">
    <location>
        <begin position="158"/>
        <end position="173"/>
    </location>
</feature>
<feature type="region of interest" description="Disordered" evidence="1">
    <location>
        <begin position="346"/>
        <end position="366"/>
    </location>
</feature>
<reference evidence="3" key="1">
    <citation type="submission" date="2017-09" db="EMBL/GenBank/DDBJ databases">
        <title>Contemporary evolution of a Lepidopteran species, Heliothis virescens, in response to modern agricultural practices.</title>
        <authorList>
            <person name="Fritz M.L."/>
            <person name="Deyonke A.M."/>
            <person name="Papanicolaou A."/>
            <person name="Micinski S."/>
            <person name="Westbrook J."/>
            <person name="Gould F."/>
        </authorList>
    </citation>
    <scope>NUCLEOTIDE SEQUENCE [LARGE SCALE GENOMIC DNA]</scope>
    <source>
        <strain evidence="3">HvINT-</strain>
        <tissue evidence="3">Whole body</tissue>
    </source>
</reference>
<gene>
    <name evidence="3" type="ORF">B5V51_8964</name>
</gene>
<organism evidence="3">
    <name type="scientific">Heliothis virescens</name>
    <name type="common">Tobacco budworm moth</name>
    <dbReference type="NCBI Taxonomy" id="7102"/>
    <lineage>
        <taxon>Eukaryota</taxon>
        <taxon>Metazoa</taxon>
        <taxon>Ecdysozoa</taxon>
        <taxon>Arthropoda</taxon>
        <taxon>Hexapoda</taxon>
        <taxon>Insecta</taxon>
        <taxon>Pterygota</taxon>
        <taxon>Neoptera</taxon>
        <taxon>Endopterygota</taxon>
        <taxon>Lepidoptera</taxon>
        <taxon>Glossata</taxon>
        <taxon>Ditrysia</taxon>
        <taxon>Noctuoidea</taxon>
        <taxon>Noctuidae</taxon>
        <taxon>Heliothinae</taxon>
        <taxon>Heliothis</taxon>
    </lineage>
</organism>
<evidence type="ECO:0000313" key="3">
    <source>
        <dbReference type="EMBL" id="PCG80994.1"/>
    </source>
</evidence>
<accession>A0A2A4KAQ7</accession>